<proteinExistence type="predicted"/>
<reference evidence="3" key="1">
    <citation type="submission" date="2011-08" db="EMBL/GenBank/DDBJ databases">
        <title>The draft genome of Latimeria chalumnae.</title>
        <authorList>
            <person name="Di Palma F."/>
            <person name="Alfoldi J."/>
            <person name="Johnson J."/>
            <person name="Berlin A."/>
            <person name="Gnerre S."/>
            <person name="Jaffe D."/>
            <person name="MacCallum I."/>
            <person name="Young S."/>
            <person name="Walker B.J."/>
            <person name="Lander E."/>
            <person name="Lindblad-Toh K."/>
        </authorList>
    </citation>
    <scope>NUCLEOTIDE SEQUENCE [LARGE SCALE GENOMIC DNA]</scope>
    <source>
        <strain evidence="3">Wild caught</strain>
    </source>
</reference>
<feature type="domain" description="Ig-like" evidence="1">
    <location>
        <begin position="127"/>
        <end position="213"/>
    </location>
</feature>
<keyword evidence="3" id="KW-1185">Reference proteome</keyword>
<reference evidence="2" key="2">
    <citation type="submission" date="2025-08" db="UniProtKB">
        <authorList>
            <consortium name="Ensembl"/>
        </authorList>
    </citation>
    <scope>IDENTIFICATION</scope>
</reference>
<organism evidence="2 3">
    <name type="scientific">Latimeria chalumnae</name>
    <name type="common">Coelacanth</name>
    <dbReference type="NCBI Taxonomy" id="7897"/>
    <lineage>
        <taxon>Eukaryota</taxon>
        <taxon>Metazoa</taxon>
        <taxon>Chordata</taxon>
        <taxon>Craniata</taxon>
        <taxon>Vertebrata</taxon>
        <taxon>Euteleostomi</taxon>
        <taxon>Coelacanthiformes</taxon>
        <taxon>Coelacanthidae</taxon>
        <taxon>Latimeria</taxon>
    </lineage>
</organism>
<evidence type="ECO:0000313" key="3">
    <source>
        <dbReference type="Proteomes" id="UP000008672"/>
    </source>
</evidence>
<name>H2ZXM9_LATCH</name>
<dbReference type="Pfam" id="PF07686">
    <property type="entry name" value="V-set"/>
    <property type="match status" value="1"/>
</dbReference>
<dbReference type="InParanoid" id="H2ZXM9"/>
<dbReference type="InterPro" id="IPR042836">
    <property type="entry name" value="SIG15"/>
</dbReference>
<dbReference type="InterPro" id="IPR013098">
    <property type="entry name" value="Ig_I-set"/>
</dbReference>
<dbReference type="InterPro" id="IPR003599">
    <property type="entry name" value="Ig_sub"/>
</dbReference>
<accession>H2ZXM9</accession>
<sequence>AEGWSLSVPKEVTAVKGKPAVLPCTFTYPPSVYSGKITAIWRVHPYLGPEIFRCTMENSTSADCIVDKNEKSRYRLVGDPRQNNLSLLIDNVTYEDSNSYHCRVELSSKAAAMFQTQSGTRLHVTLPSTILSLSTVIDTAGFSLLCLAEGKPLPTITWIGPGNREIPATNNTGLDSKNSSLWYQIEGKIQNVMEGEIYTCKADNKYGTAEQNI</sequence>
<dbReference type="SUPFAM" id="SSF48726">
    <property type="entry name" value="Immunoglobulin"/>
    <property type="match status" value="2"/>
</dbReference>
<protein>
    <recommendedName>
        <fullName evidence="1">Ig-like domain-containing protein</fullName>
    </recommendedName>
</protein>
<evidence type="ECO:0000313" key="2">
    <source>
        <dbReference type="Ensembl" id="ENSLACP00000002150.1"/>
    </source>
</evidence>
<dbReference type="HOGENOM" id="CLU_076258_0_0_1"/>
<dbReference type="InterPro" id="IPR036179">
    <property type="entry name" value="Ig-like_dom_sf"/>
</dbReference>
<dbReference type="OMA" id="CTESIGH"/>
<dbReference type="Pfam" id="PF07679">
    <property type="entry name" value="I-set"/>
    <property type="match status" value="1"/>
</dbReference>
<dbReference type="Proteomes" id="UP000008672">
    <property type="component" value="Unassembled WGS sequence"/>
</dbReference>
<dbReference type="InterPro" id="IPR013783">
    <property type="entry name" value="Ig-like_fold"/>
</dbReference>
<dbReference type="SMART" id="SM00409">
    <property type="entry name" value="IG"/>
    <property type="match status" value="1"/>
</dbReference>
<dbReference type="GeneTree" id="ENSGT01150000286907"/>
<dbReference type="InterPro" id="IPR013106">
    <property type="entry name" value="Ig_V-set"/>
</dbReference>
<dbReference type="Ensembl" id="ENSLACT00000002166.1">
    <property type="protein sequence ID" value="ENSLACP00000002150.1"/>
    <property type="gene ID" value="ENSLACG00000001920.1"/>
</dbReference>
<dbReference type="InterPro" id="IPR007110">
    <property type="entry name" value="Ig-like_dom"/>
</dbReference>
<dbReference type="PANTHER" id="PTHR46942:SF1">
    <property type="entry name" value="SIALIC ACID-BINDING IG-LIKE LECTIN 15"/>
    <property type="match status" value="1"/>
</dbReference>
<dbReference type="GO" id="GO:0032956">
    <property type="term" value="P:regulation of actin cytoskeleton organization"/>
    <property type="evidence" value="ECO:0007669"/>
    <property type="project" value="TreeGrafter"/>
</dbReference>
<dbReference type="PANTHER" id="PTHR46942">
    <property type="entry name" value="SIALIC ACID-BINDING IG-LIKE LECTIN 15"/>
    <property type="match status" value="1"/>
</dbReference>
<dbReference type="AlphaFoldDB" id="H2ZXM9"/>
<dbReference type="GO" id="GO:0005886">
    <property type="term" value="C:plasma membrane"/>
    <property type="evidence" value="ECO:0007669"/>
    <property type="project" value="TreeGrafter"/>
</dbReference>
<dbReference type="GO" id="GO:2001204">
    <property type="term" value="P:regulation of osteoclast development"/>
    <property type="evidence" value="ECO:0007669"/>
    <property type="project" value="TreeGrafter"/>
</dbReference>
<dbReference type="PROSITE" id="PS50835">
    <property type="entry name" value="IG_LIKE"/>
    <property type="match status" value="2"/>
</dbReference>
<evidence type="ECO:0000259" key="1">
    <source>
        <dbReference type="PROSITE" id="PS50835"/>
    </source>
</evidence>
<dbReference type="eggNOG" id="ENOG502RFMV">
    <property type="taxonomic scope" value="Eukaryota"/>
</dbReference>
<feature type="domain" description="Ig-like" evidence="1">
    <location>
        <begin position="1"/>
        <end position="112"/>
    </location>
</feature>
<dbReference type="Gene3D" id="2.60.40.10">
    <property type="entry name" value="Immunoglobulins"/>
    <property type="match status" value="2"/>
</dbReference>
<reference evidence="2" key="3">
    <citation type="submission" date="2025-09" db="UniProtKB">
        <authorList>
            <consortium name="Ensembl"/>
        </authorList>
    </citation>
    <scope>IDENTIFICATION</scope>
</reference>
<dbReference type="EMBL" id="AFYH01224941">
    <property type="status" value="NOT_ANNOTATED_CDS"/>
    <property type="molecule type" value="Genomic_DNA"/>
</dbReference>
<dbReference type="GO" id="GO:0045124">
    <property type="term" value="P:regulation of bone resorption"/>
    <property type="evidence" value="ECO:0007669"/>
    <property type="project" value="TreeGrafter"/>
</dbReference>